<comment type="caution">
    <text evidence="2">The sequence shown here is derived from an EMBL/GenBank/DDBJ whole genome shotgun (WGS) entry which is preliminary data.</text>
</comment>
<organism evidence="2 3">
    <name type="scientific">Mesorhabditis spiculigera</name>
    <dbReference type="NCBI Taxonomy" id="96644"/>
    <lineage>
        <taxon>Eukaryota</taxon>
        <taxon>Metazoa</taxon>
        <taxon>Ecdysozoa</taxon>
        <taxon>Nematoda</taxon>
        <taxon>Chromadorea</taxon>
        <taxon>Rhabditida</taxon>
        <taxon>Rhabditina</taxon>
        <taxon>Rhabditomorpha</taxon>
        <taxon>Rhabditoidea</taxon>
        <taxon>Rhabditidae</taxon>
        <taxon>Mesorhabditinae</taxon>
        <taxon>Mesorhabditis</taxon>
    </lineage>
</organism>
<feature type="transmembrane region" description="Helical" evidence="1">
    <location>
        <begin position="64"/>
        <end position="82"/>
    </location>
</feature>
<proteinExistence type="predicted"/>
<dbReference type="EMBL" id="CATQJA010000933">
    <property type="protein sequence ID" value="CAJ0564888.1"/>
    <property type="molecule type" value="Genomic_DNA"/>
</dbReference>
<sequence>MPSLKLPGLLHPGTATKADDRTRLATVCEAESYDAPCGFACHGEHDSRSKWALFFRSQPVFAQYFKLLVLFVFALAHVFYITDFLEVFRAYEETEMYIAARYPGTSNQDANGIRYVMHLLVEYKKNLWMSVAAMCASLSASCFFLLLINEEKCYKLYTVMMRVLDMVSFLALPLLLVFRMFTVTQLNVHLNRVLVGLSRLSDPSLLMNRLKCSIEERENLPLCSLVIERAIFPVVVLEYLLVLAVITAAYIGLAYAIVYCIRHWFPHQGRHRVVRSVSQRLYGPLVSA</sequence>
<dbReference type="Proteomes" id="UP001177023">
    <property type="component" value="Unassembled WGS sequence"/>
</dbReference>
<evidence type="ECO:0000256" key="1">
    <source>
        <dbReference type="SAM" id="Phobius"/>
    </source>
</evidence>
<dbReference type="AlphaFoldDB" id="A0AA36CB24"/>
<gene>
    <name evidence="2" type="ORF">MSPICULIGERA_LOCUS3553</name>
</gene>
<accession>A0AA36CB24</accession>
<feature type="transmembrane region" description="Helical" evidence="1">
    <location>
        <begin position="159"/>
        <end position="181"/>
    </location>
</feature>
<keyword evidence="1" id="KW-0472">Membrane</keyword>
<keyword evidence="1" id="KW-1133">Transmembrane helix</keyword>
<evidence type="ECO:0000313" key="3">
    <source>
        <dbReference type="Proteomes" id="UP001177023"/>
    </source>
</evidence>
<keyword evidence="1" id="KW-0812">Transmembrane</keyword>
<reference evidence="2" key="1">
    <citation type="submission" date="2023-06" db="EMBL/GenBank/DDBJ databases">
        <authorList>
            <person name="Delattre M."/>
        </authorList>
    </citation>
    <scope>NUCLEOTIDE SEQUENCE</scope>
    <source>
        <strain evidence="2">AF72</strain>
    </source>
</reference>
<feature type="non-terminal residue" evidence="2">
    <location>
        <position position="288"/>
    </location>
</feature>
<name>A0AA36CB24_9BILA</name>
<feature type="transmembrane region" description="Helical" evidence="1">
    <location>
        <begin position="239"/>
        <end position="261"/>
    </location>
</feature>
<feature type="transmembrane region" description="Helical" evidence="1">
    <location>
        <begin position="127"/>
        <end position="147"/>
    </location>
</feature>
<evidence type="ECO:0000313" key="2">
    <source>
        <dbReference type="EMBL" id="CAJ0564888.1"/>
    </source>
</evidence>
<protein>
    <submittedName>
        <fullName evidence="2">Uncharacterized protein</fullName>
    </submittedName>
</protein>
<keyword evidence="3" id="KW-1185">Reference proteome</keyword>